<organism evidence="2">
    <name type="scientific">Drosophila melanogaster</name>
    <name type="common">Fruit fly</name>
    <dbReference type="NCBI Taxonomy" id="7227"/>
    <lineage>
        <taxon>Eukaryota</taxon>
        <taxon>Metazoa</taxon>
        <taxon>Ecdysozoa</taxon>
        <taxon>Arthropoda</taxon>
        <taxon>Hexapoda</taxon>
        <taxon>Insecta</taxon>
        <taxon>Pterygota</taxon>
        <taxon>Neoptera</taxon>
        <taxon>Endopterygota</taxon>
        <taxon>Diptera</taxon>
        <taxon>Brachycera</taxon>
        <taxon>Muscomorpha</taxon>
        <taxon>Ephydroidea</taxon>
        <taxon>Drosophilidae</taxon>
        <taxon>Drosophila</taxon>
        <taxon>Sophophora</taxon>
    </lineage>
</organism>
<dbReference type="EMBL" id="AY118640">
    <property type="protein sequence ID" value="AAM50009.1"/>
    <property type="molecule type" value="mRNA"/>
</dbReference>
<name>Q8MSR9_DROME</name>
<feature type="region of interest" description="Disordered" evidence="1">
    <location>
        <begin position="1"/>
        <end position="24"/>
    </location>
</feature>
<dbReference type="AlphaFoldDB" id="Q8MSR9"/>
<sequence>MEKESRSTNLLSNTNRNHHSHAPPHTYANLVATYTNTQAHAHISIFFRHYVLGEFRTPRDRWIMK</sequence>
<reference evidence="2" key="1">
    <citation type="submission" date="2002-06" db="EMBL/GenBank/DDBJ databases">
        <authorList>
            <person name="Stapleton M."/>
            <person name="Brokstein P."/>
            <person name="Hong L."/>
            <person name="Agbayani A."/>
            <person name="Carlson J."/>
            <person name="Champe M."/>
            <person name="Chavez C."/>
            <person name="Dorsett V."/>
            <person name="Dresnek D."/>
            <person name="Farfan D."/>
            <person name="Frise E."/>
            <person name="George R."/>
            <person name="Gonzalez M."/>
            <person name="Guarin H."/>
            <person name="Kronmiller B."/>
            <person name="Li P."/>
            <person name="Liao G."/>
            <person name="Miranda A."/>
            <person name="Mungall C.J."/>
            <person name="Nunoo J."/>
            <person name="Pacleb J."/>
            <person name="Paragas V."/>
            <person name="Park S."/>
            <person name="Patel S."/>
            <person name="Phouanenavong S."/>
            <person name="Wan K."/>
            <person name="Yu C."/>
            <person name="Lewis S.E."/>
            <person name="Rubin G.M."/>
            <person name="Celniker S."/>
        </authorList>
    </citation>
    <scope>NUCLEOTIDE SEQUENCE</scope>
</reference>
<evidence type="ECO:0000256" key="1">
    <source>
        <dbReference type="SAM" id="MobiDB-lite"/>
    </source>
</evidence>
<accession>Q8MSR9</accession>
<protein>
    <submittedName>
        <fullName evidence="2">SD02447p</fullName>
    </submittedName>
</protein>
<proteinExistence type="evidence at transcript level"/>
<evidence type="ECO:0000313" key="2">
    <source>
        <dbReference type="EMBL" id="AAM50009.1"/>
    </source>
</evidence>